<proteinExistence type="predicted"/>
<reference evidence="1" key="1">
    <citation type="submission" date="2014-09" db="EMBL/GenBank/DDBJ databases">
        <authorList>
            <person name="Magalhaes I.L.F."/>
            <person name="Oliveira U."/>
            <person name="Santos F.R."/>
            <person name="Vidigal T.H.D.A."/>
            <person name="Brescovit A.D."/>
            <person name="Santos A.J."/>
        </authorList>
    </citation>
    <scope>NUCLEOTIDE SEQUENCE</scope>
    <source>
        <tissue evidence="1">Shoot tissue taken approximately 20 cm above the soil surface</tissue>
    </source>
</reference>
<dbReference type="AlphaFoldDB" id="A0A0A9C4L3"/>
<reference evidence="1" key="2">
    <citation type="journal article" date="2015" name="Data Brief">
        <title>Shoot transcriptome of the giant reed, Arundo donax.</title>
        <authorList>
            <person name="Barrero R.A."/>
            <person name="Guerrero F.D."/>
            <person name="Moolhuijzen P."/>
            <person name="Goolsby J.A."/>
            <person name="Tidwell J."/>
            <person name="Bellgard S.E."/>
            <person name="Bellgard M.I."/>
        </authorList>
    </citation>
    <scope>NUCLEOTIDE SEQUENCE</scope>
    <source>
        <tissue evidence="1">Shoot tissue taken approximately 20 cm above the soil surface</tissue>
    </source>
</reference>
<name>A0A0A9C4L3_ARUDO</name>
<accession>A0A0A9C4L3</accession>
<sequence length="22" mass="2661">MGYISLKVMKLHWQMEPKKKAN</sequence>
<organism evidence="1">
    <name type="scientific">Arundo donax</name>
    <name type="common">Giant reed</name>
    <name type="synonym">Donax arundinaceus</name>
    <dbReference type="NCBI Taxonomy" id="35708"/>
    <lineage>
        <taxon>Eukaryota</taxon>
        <taxon>Viridiplantae</taxon>
        <taxon>Streptophyta</taxon>
        <taxon>Embryophyta</taxon>
        <taxon>Tracheophyta</taxon>
        <taxon>Spermatophyta</taxon>
        <taxon>Magnoliopsida</taxon>
        <taxon>Liliopsida</taxon>
        <taxon>Poales</taxon>
        <taxon>Poaceae</taxon>
        <taxon>PACMAD clade</taxon>
        <taxon>Arundinoideae</taxon>
        <taxon>Arundineae</taxon>
        <taxon>Arundo</taxon>
    </lineage>
</organism>
<protein>
    <submittedName>
        <fullName evidence="1">Uncharacterized protein</fullName>
    </submittedName>
</protein>
<evidence type="ECO:0000313" key="1">
    <source>
        <dbReference type="EMBL" id="JAD71219.1"/>
    </source>
</evidence>
<dbReference type="EMBL" id="GBRH01226676">
    <property type="protein sequence ID" value="JAD71219.1"/>
    <property type="molecule type" value="Transcribed_RNA"/>
</dbReference>